<dbReference type="GO" id="GO:0005829">
    <property type="term" value="C:cytosol"/>
    <property type="evidence" value="ECO:0007669"/>
    <property type="project" value="TreeGrafter"/>
</dbReference>
<reference evidence="4 5" key="1">
    <citation type="submission" date="2018-07" db="EMBL/GenBank/DDBJ databases">
        <title>High-quality-draft genome sequence of Gaiella occulta.</title>
        <authorList>
            <person name="Severino R."/>
            <person name="Froufe H.J.C."/>
            <person name="Rainey F.A."/>
            <person name="Barroso C."/>
            <person name="Albuquerque L."/>
            <person name="Lobo-Da-Cunha A."/>
            <person name="Da Costa M.S."/>
            <person name="Egas C."/>
        </authorList>
    </citation>
    <scope>NUCLEOTIDE SEQUENCE [LARGE SCALE GENOMIC DNA]</scope>
    <source>
        <strain evidence="4 5">F2-233</strain>
    </source>
</reference>
<gene>
    <name evidence="4" type="ORF">Gocc_1501</name>
</gene>
<dbReference type="Proteomes" id="UP000254134">
    <property type="component" value="Unassembled WGS sequence"/>
</dbReference>
<dbReference type="RefSeq" id="WP_114795931.1">
    <property type="nucleotide sequence ID" value="NZ_QQZY01000003.1"/>
</dbReference>
<dbReference type="InterPro" id="IPR050378">
    <property type="entry name" value="Metallo-dep_Hydrolases_sf"/>
</dbReference>
<dbReference type="SUPFAM" id="SSF51338">
    <property type="entry name" value="Composite domain of metallo-dependent hydrolases"/>
    <property type="match status" value="1"/>
</dbReference>
<dbReference type="OrthoDB" id="9775759at2"/>
<dbReference type="PANTHER" id="PTHR11647">
    <property type="entry name" value="HYDRANTOINASE/DIHYDROPYRIMIDINASE FAMILY MEMBER"/>
    <property type="match status" value="1"/>
</dbReference>
<keyword evidence="5" id="KW-1185">Reference proteome</keyword>
<proteinExistence type="inferred from homology"/>
<sequence>MFDLVIRNGHVVGPGIDTVMDVAVDGEVIAAIGHGLRGRRELDATGLLVVPGAVDGHVHIRTERAEWSYDDTFRTGSVAAAFGGVTTFLDQVQVEPGVRLCAALAGRQGEAQGECLVDYGFHVNPREPSRERIDEIPEVVQAGVPTIKFFMSYEGWALSDDLILRGMQHVAAAGGLAIVHAENKAVIEELVRQQLELGRSGPQWHAAARPASMEAEASHRALALARLAGARVLLYHVTAAESVEELRRARRHGDAAFGEACLHYLVLDESAILDPVTGPAFEVSPPLRDAGHRDALWRALADGTLDVVSTDHGPRRRVRDAAGELVPPPGTSGIEVRLALVHDLGVRTGLLSLQRWVEVCCTRPADVFGLPTKGRLLPGLDADIVLFDPDREVMLSAPALHSHVDHSTYEGMRVRGFPVTTISRGEIVVEDGTLAAEPGRGRLAPRGWRPPGRIG</sequence>
<dbReference type="SUPFAM" id="SSF51556">
    <property type="entry name" value="Metallo-dependent hydrolases"/>
    <property type="match status" value="1"/>
</dbReference>
<feature type="domain" description="Amidohydrolase-related" evidence="3">
    <location>
        <begin position="48"/>
        <end position="428"/>
    </location>
</feature>
<reference evidence="5" key="2">
    <citation type="journal article" date="2019" name="MicrobiologyOpen">
        <title>High-quality draft genome sequence of Gaiella occulta isolated from a 150 meter deep mineral water borehole and comparison with the genome sequences of other deep-branching lineages of the phylum Actinobacteria.</title>
        <authorList>
            <person name="Severino R."/>
            <person name="Froufe H.J.C."/>
            <person name="Barroso C."/>
            <person name="Albuquerque L."/>
            <person name="Lobo-da-Cunha A."/>
            <person name="da Costa M.S."/>
            <person name="Egas C."/>
        </authorList>
    </citation>
    <scope>NUCLEOTIDE SEQUENCE [LARGE SCALE GENOMIC DNA]</scope>
    <source>
        <strain evidence="5">F2-233</strain>
    </source>
</reference>
<evidence type="ECO:0000256" key="1">
    <source>
        <dbReference type="ARBA" id="ARBA00001947"/>
    </source>
</evidence>
<evidence type="ECO:0000313" key="4">
    <source>
        <dbReference type="EMBL" id="RDI74612.1"/>
    </source>
</evidence>
<organism evidence="4 5">
    <name type="scientific">Gaiella occulta</name>
    <dbReference type="NCBI Taxonomy" id="1002870"/>
    <lineage>
        <taxon>Bacteria</taxon>
        <taxon>Bacillati</taxon>
        <taxon>Actinomycetota</taxon>
        <taxon>Thermoleophilia</taxon>
        <taxon>Gaiellales</taxon>
        <taxon>Gaiellaceae</taxon>
        <taxon>Gaiella</taxon>
    </lineage>
</organism>
<dbReference type="PANTHER" id="PTHR11647:SF1">
    <property type="entry name" value="COLLAPSIN RESPONSE MEDIATOR PROTEIN"/>
    <property type="match status" value="1"/>
</dbReference>
<comment type="caution">
    <text evidence="4">The sequence shown here is derived from an EMBL/GenBank/DDBJ whole genome shotgun (WGS) entry which is preliminary data.</text>
</comment>
<evidence type="ECO:0000256" key="2">
    <source>
        <dbReference type="ARBA" id="ARBA00008829"/>
    </source>
</evidence>
<protein>
    <submittedName>
        <fullName evidence="4">Dihydroorotase/cyclic amidohydrolase-related protein</fullName>
    </submittedName>
</protein>
<evidence type="ECO:0000313" key="5">
    <source>
        <dbReference type="Proteomes" id="UP000254134"/>
    </source>
</evidence>
<dbReference type="Pfam" id="PF01979">
    <property type="entry name" value="Amidohydro_1"/>
    <property type="match status" value="1"/>
</dbReference>
<dbReference type="FunFam" id="3.20.20.140:FF:000174">
    <property type="entry name" value="Dihydropyrimidinase-related protein 2"/>
    <property type="match status" value="1"/>
</dbReference>
<comment type="cofactor">
    <cofactor evidence="1">
        <name>Zn(2+)</name>
        <dbReference type="ChEBI" id="CHEBI:29105"/>
    </cofactor>
</comment>
<accession>A0A7M2YWV8</accession>
<dbReference type="EMBL" id="QQZY01000003">
    <property type="protein sequence ID" value="RDI74612.1"/>
    <property type="molecule type" value="Genomic_DNA"/>
</dbReference>
<dbReference type="InterPro" id="IPR011059">
    <property type="entry name" value="Metal-dep_hydrolase_composite"/>
</dbReference>
<dbReference type="GO" id="GO:0016812">
    <property type="term" value="F:hydrolase activity, acting on carbon-nitrogen (but not peptide) bonds, in cyclic amides"/>
    <property type="evidence" value="ECO:0007669"/>
    <property type="project" value="TreeGrafter"/>
</dbReference>
<comment type="similarity">
    <text evidence="2">Belongs to the metallo-dependent hydrolases superfamily. Hydantoinase/dihydropyrimidinase family.</text>
</comment>
<evidence type="ECO:0000259" key="3">
    <source>
        <dbReference type="Pfam" id="PF01979"/>
    </source>
</evidence>
<dbReference type="InterPro" id="IPR006680">
    <property type="entry name" value="Amidohydro-rel"/>
</dbReference>
<keyword evidence="4" id="KW-0378">Hydrolase</keyword>
<dbReference type="InterPro" id="IPR032466">
    <property type="entry name" value="Metal_Hydrolase"/>
</dbReference>
<dbReference type="AlphaFoldDB" id="A0A7M2YWV8"/>
<dbReference type="Gene3D" id="3.20.20.140">
    <property type="entry name" value="Metal-dependent hydrolases"/>
    <property type="match status" value="1"/>
</dbReference>
<dbReference type="Gene3D" id="2.30.40.10">
    <property type="entry name" value="Urease, subunit C, domain 1"/>
    <property type="match status" value="1"/>
</dbReference>
<name>A0A7M2YWV8_9ACTN</name>